<proteinExistence type="predicted"/>
<name>A0A8S5NZB2_9CAUD</name>
<evidence type="ECO:0000313" key="3">
    <source>
        <dbReference type="EMBL" id="DAE00158.1"/>
    </source>
</evidence>
<dbReference type="GO" id="GO:0008168">
    <property type="term" value="F:methyltransferase activity"/>
    <property type="evidence" value="ECO:0007669"/>
    <property type="project" value="UniProtKB-KW"/>
</dbReference>
<keyword evidence="2" id="KW-0808">Transferase</keyword>
<reference evidence="3" key="1">
    <citation type="journal article" date="2021" name="Proc. Natl. Acad. Sci. U.S.A.">
        <title>A Catalog of Tens of Thousands of Viruses from Human Metagenomes Reveals Hidden Associations with Chronic Diseases.</title>
        <authorList>
            <person name="Tisza M.J."/>
            <person name="Buck C.B."/>
        </authorList>
    </citation>
    <scope>NUCLEOTIDE SEQUENCE</scope>
    <source>
        <strain evidence="3">CtClB2</strain>
    </source>
</reference>
<keyword evidence="1 3" id="KW-0489">Methyltransferase</keyword>
<dbReference type="GO" id="GO:0032259">
    <property type="term" value="P:methylation"/>
    <property type="evidence" value="ECO:0007669"/>
    <property type="project" value="UniProtKB-KW"/>
</dbReference>
<dbReference type="InterPro" id="IPR001525">
    <property type="entry name" value="C5_MeTfrase"/>
</dbReference>
<organism evidence="3">
    <name type="scientific">Ackermannviridae sp. ctClB2</name>
    <dbReference type="NCBI Taxonomy" id="2825752"/>
    <lineage>
        <taxon>Viruses</taxon>
        <taxon>Duplodnaviria</taxon>
        <taxon>Heunggongvirae</taxon>
        <taxon>Uroviricota</taxon>
        <taxon>Caudoviricetes</taxon>
        <taxon>Pantevenvirales</taxon>
        <taxon>Ackermannviridae</taxon>
    </lineage>
</organism>
<sequence>MKHKKLKPKILSVCGGNGSWLYPMKEYLVANIEPRALFSTPNDVQWRTNFGKRVKLYNHIQPSEIVPAQVIVGAPDCGSSSMMALTRAKKLSDPLNNESFTAFFNQIRESKPEIFFMENLPKSRPYIESIDWLKEDYHLHFLVKSVTFFGNSQVGRVRLIVMGIRKDFKINHKLIWKHITKQPEYPIKTTKELLKGLSGKNYNFRTGHITEPLDSVITIYAGKKMSLVDIKKYWEKDMTQKRFLTQDRKYTSAPGVYRNIPSEYPQVARKSNRQFNPRGYQMSPRELARIQGIPDSFRIVAYKKYSNRDMGYWINKGRTTVAKCPPYEVGLWMLWALRWIYNHKKLSIK</sequence>
<protein>
    <submittedName>
        <fullName evidence="3">C-5 cytosine-specific DNA methylase</fullName>
    </submittedName>
</protein>
<dbReference type="EMBL" id="BK015300">
    <property type="protein sequence ID" value="DAE00158.1"/>
    <property type="molecule type" value="Genomic_DNA"/>
</dbReference>
<accession>A0A8S5NZB2</accession>
<dbReference type="Pfam" id="PF00145">
    <property type="entry name" value="DNA_methylase"/>
    <property type="match status" value="1"/>
</dbReference>
<evidence type="ECO:0000256" key="1">
    <source>
        <dbReference type="ARBA" id="ARBA00022603"/>
    </source>
</evidence>
<evidence type="ECO:0000256" key="2">
    <source>
        <dbReference type="ARBA" id="ARBA00022679"/>
    </source>
</evidence>
<dbReference type="Gene3D" id="3.90.120.10">
    <property type="entry name" value="DNA Methylase, subunit A, domain 2"/>
    <property type="match status" value="1"/>
</dbReference>
<dbReference type="InterPro" id="IPR029063">
    <property type="entry name" value="SAM-dependent_MTases_sf"/>
</dbReference>
<dbReference type="Gene3D" id="3.40.50.150">
    <property type="entry name" value="Vaccinia Virus protein VP39"/>
    <property type="match status" value="1"/>
</dbReference>
<dbReference type="SUPFAM" id="SSF53335">
    <property type="entry name" value="S-adenosyl-L-methionine-dependent methyltransferases"/>
    <property type="match status" value="1"/>
</dbReference>